<keyword evidence="13" id="KW-0732">Signal</keyword>
<keyword evidence="6" id="KW-0479">Metal-binding</keyword>
<feature type="transmembrane region" description="Helical" evidence="12">
    <location>
        <begin position="75"/>
        <end position="99"/>
    </location>
</feature>
<dbReference type="Proteomes" id="UP001412067">
    <property type="component" value="Unassembled WGS sequence"/>
</dbReference>
<evidence type="ECO:0000256" key="12">
    <source>
        <dbReference type="SAM" id="Phobius"/>
    </source>
</evidence>
<keyword evidence="7" id="KW-0249">Electron transport</keyword>
<dbReference type="PANTHER" id="PTHR15422">
    <property type="entry name" value="OS05G0565100 PROTEIN"/>
    <property type="match status" value="1"/>
</dbReference>
<protein>
    <recommendedName>
        <fullName evidence="14">Cytochrome b561 domain-containing protein</fullName>
    </recommendedName>
</protein>
<feature type="chain" id="PRO_5045477061" description="Cytochrome b561 domain-containing protein" evidence="13">
    <location>
        <begin position="22"/>
        <end position="239"/>
    </location>
</feature>
<dbReference type="EMBL" id="JBBWWR010000017">
    <property type="protein sequence ID" value="KAK8945907.1"/>
    <property type="molecule type" value="Genomic_DNA"/>
</dbReference>
<name>A0ABR2LPF8_9ASPA</name>
<evidence type="ECO:0000256" key="5">
    <source>
        <dbReference type="ARBA" id="ARBA00022692"/>
    </source>
</evidence>
<dbReference type="Gene3D" id="1.20.120.1770">
    <property type="match status" value="1"/>
</dbReference>
<dbReference type="CDD" id="cd08760">
    <property type="entry name" value="Cyt_b561_FRRS1_like"/>
    <property type="match status" value="1"/>
</dbReference>
<comment type="caution">
    <text evidence="15">The sequence shown here is derived from an EMBL/GenBank/DDBJ whole genome shotgun (WGS) entry which is preliminary data.</text>
</comment>
<keyword evidence="10 12" id="KW-0472">Membrane</keyword>
<feature type="region of interest" description="Disordered" evidence="11">
    <location>
        <begin position="219"/>
        <end position="239"/>
    </location>
</feature>
<comment type="subcellular location">
    <subcellularLocation>
        <location evidence="2">Membrane</location>
        <topology evidence="2">Multi-pass membrane protein</topology>
    </subcellularLocation>
</comment>
<feature type="transmembrane region" description="Helical" evidence="12">
    <location>
        <begin position="178"/>
        <end position="196"/>
    </location>
</feature>
<feature type="transmembrane region" description="Helical" evidence="12">
    <location>
        <begin position="45"/>
        <end position="63"/>
    </location>
</feature>
<evidence type="ECO:0000256" key="3">
    <source>
        <dbReference type="ARBA" id="ARBA00022448"/>
    </source>
</evidence>
<evidence type="ECO:0000256" key="9">
    <source>
        <dbReference type="ARBA" id="ARBA00023004"/>
    </source>
</evidence>
<dbReference type="Pfam" id="PF03188">
    <property type="entry name" value="Cytochrom_B561"/>
    <property type="match status" value="1"/>
</dbReference>
<comment type="cofactor">
    <cofactor evidence="1">
        <name>heme b</name>
        <dbReference type="ChEBI" id="CHEBI:60344"/>
    </cofactor>
</comment>
<gene>
    <name evidence="15" type="ORF">KSP40_PGU008620</name>
</gene>
<dbReference type="InterPro" id="IPR045150">
    <property type="entry name" value="CYB561D1/2"/>
</dbReference>
<evidence type="ECO:0000256" key="11">
    <source>
        <dbReference type="SAM" id="MobiDB-lite"/>
    </source>
</evidence>
<organism evidence="15 16">
    <name type="scientific">Platanthera guangdongensis</name>
    <dbReference type="NCBI Taxonomy" id="2320717"/>
    <lineage>
        <taxon>Eukaryota</taxon>
        <taxon>Viridiplantae</taxon>
        <taxon>Streptophyta</taxon>
        <taxon>Embryophyta</taxon>
        <taxon>Tracheophyta</taxon>
        <taxon>Spermatophyta</taxon>
        <taxon>Magnoliopsida</taxon>
        <taxon>Liliopsida</taxon>
        <taxon>Asparagales</taxon>
        <taxon>Orchidaceae</taxon>
        <taxon>Orchidoideae</taxon>
        <taxon>Orchideae</taxon>
        <taxon>Orchidinae</taxon>
        <taxon>Platanthera</taxon>
    </lineage>
</organism>
<evidence type="ECO:0000256" key="2">
    <source>
        <dbReference type="ARBA" id="ARBA00004141"/>
    </source>
</evidence>
<sequence length="239" mass="26944">MQSFGWVIIGIICILATSAQSTPVPRESEKLSPEFIFQAKLHGFLLWASVGFLMPVGILIIRISNRVQCSKKRRILFYSHVIFQMSAVLLATVAAALSIKKFENSFSNTHQKVGLGLYGLILAQPLIGFLRPLRGVKSRSMWYAVHWLLGTAICITGMMNIYLGMHGYYKMTSKSLRIWTPLLTVQVVLMAFIHLLQDRWDHIKKQGMILREEQISPGDIQITDSPGRSSDHKGFPSIL</sequence>
<evidence type="ECO:0000256" key="7">
    <source>
        <dbReference type="ARBA" id="ARBA00022982"/>
    </source>
</evidence>
<keyword evidence="9" id="KW-0408">Iron</keyword>
<evidence type="ECO:0000256" key="10">
    <source>
        <dbReference type="ARBA" id="ARBA00023136"/>
    </source>
</evidence>
<accession>A0ABR2LPF8</accession>
<dbReference type="PANTHER" id="PTHR15422:SF24">
    <property type="entry name" value="DOMON RELATED DOMAIN-CONTAINING PROTEIN"/>
    <property type="match status" value="1"/>
</dbReference>
<evidence type="ECO:0000256" key="8">
    <source>
        <dbReference type="ARBA" id="ARBA00022989"/>
    </source>
</evidence>
<evidence type="ECO:0000256" key="6">
    <source>
        <dbReference type="ARBA" id="ARBA00022723"/>
    </source>
</evidence>
<keyword evidence="5 12" id="KW-0812">Transmembrane</keyword>
<evidence type="ECO:0000256" key="1">
    <source>
        <dbReference type="ARBA" id="ARBA00001970"/>
    </source>
</evidence>
<keyword evidence="8 12" id="KW-1133">Transmembrane helix</keyword>
<evidence type="ECO:0000256" key="13">
    <source>
        <dbReference type="SAM" id="SignalP"/>
    </source>
</evidence>
<proteinExistence type="predicted"/>
<evidence type="ECO:0000256" key="4">
    <source>
        <dbReference type="ARBA" id="ARBA00022617"/>
    </source>
</evidence>
<evidence type="ECO:0000313" key="15">
    <source>
        <dbReference type="EMBL" id="KAK8945907.1"/>
    </source>
</evidence>
<dbReference type="InterPro" id="IPR006593">
    <property type="entry name" value="Cyt_b561/ferric_Rdtase_TM"/>
</dbReference>
<feature type="signal peptide" evidence="13">
    <location>
        <begin position="1"/>
        <end position="21"/>
    </location>
</feature>
<dbReference type="PROSITE" id="PS50939">
    <property type="entry name" value="CYTOCHROME_B561"/>
    <property type="match status" value="1"/>
</dbReference>
<keyword evidence="16" id="KW-1185">Reference proteome</keyword>
<feature type="transmembrane region" description="Helical" evidence="12">
    <location>
        <begin position="142"/>
        <end position="163"/>
    </location>
</feature>
<feature type="transmembrane region" description="Helical" evidence="12">
    <location>
        <begin position="111"/>
        <end position="130"/>
    </location>
</feature>
<evidence type="ECO:0000313" key="16">
    <source>
        <dbReference type="Proteomes" id="UP001412067"/>
    </source>
</evidence>
<evidence type="ECO:0000259" key="14">
    <source>
        <dbReference type="PROSITE" id="PS50939"/>
    </source>
</evidence>
<feature type="domain" description="Cytochrome b561" evidence="14">
    <location>
        <begin position="1"/>
        <end position="204"/>
    </location>
</feature>
<feature type="compositionally biased region" description="Basic and acidic residues" evidence="11">
    <location>
        <begin position="229"/>
        <end position="239"/>
    </location>
</feature>
<keyword evidence="3" id="KW-0813">Transport</keyword>
<dbReference type="SMART" id="SM00665">
    <property type="entry name" value="B561"/>
    <property type="match status" value="1"/>
</dbReference>
<keyword evidence="4" id="KW-0349">Heme</keyword>
<reference evidence="15 16" key="1">
    <citation type="journal article" date="2022" name="Nat. Plants">
        <title>Genomes of leafy and leafless Platanthera orchids illuminate the evolution of mycoheterotrophy.</title>
        <authorList>
            <person name="Li M.H."/>
            <person name="Liu K.W."/>
            <person name="Li Z."/>
            <person name="Lu H.C."/>
            <person name="Ye Q.L."/>
            <person name="Zhang D."/>
            <person name="Wang J.Y."/>
            <person name="Li Y.F."/>
            <person name="Zhong Z.M."/>
            <person name="Liu X."/>
            <person name="Yu X."/>
            <person name="Liu D.K."/>
            <person name="Tu X.D."/>
            <person name="Liu B."/>
            <person name="Hao Y."/>
            <person name="Liao X.Y."/>
            <person name="Jiang Y.T."/>
            <person name="Sun W.H."/>
            <person name="Chen J."/>
            <person name="Chen Y.Q."/>
            <person name="Ai Y."/>
            <person name="Zhai J.W."/>
            <person name="Wu S.S."/>
            <person name="Zhou Z."/>
            <person name="Hsiao Y.Y."/>
            <person name="Wu W.L."/>
            <person name="Chen Y.Y."/>
            <person name="Lin Y.F."/>
            <person name="Hsu J.L."/>
            <person name="Li C.Y."/>
            <person name="Wang Z.W."/>
            <person name="Zhao X."/>
            <person name="Zhong W.Y."/>
            <person name="Ma X.K."/>
            <person name="Ma L."/>
            <person name="Huang J."/>
            <person name="Chen G.Z."/>
            <person name="Huang M.Z."/>
            <person name="Huang L."/>
            <person name="Peng D.H."/>
            <person name="Luo Y.B."/>
            <person name="Zou S.Q."/>
            <person name="Chen S.P."/>
            <person name="Lan S."/>
            <person name="Tsai W.C."/>
            <person name="Van de Peer Y."/>
            <person name="Liu Z.J."/>
        </authorList>
    </citation>
    <scope>NUCLEOTIDE SEQUENCE [LARGE SCALE GENOMIC DNA]</scope>
    <source>
        <strain evidence="15">Lor288</strain>
    </source>
</reference>